<comment type="caution">
    <text evidence="1">The sequence shown here is derived from an EMBL/GenBank/DDBJ whole genome shotgun (WGS) entry which is preliminary data.</text>
</comment>
<evidence type="ECO:0000313" key="2">
    <source>
        <dbReference type="Proteomes" id="UP000178106"/>
    </source>
</evidence>
<accession>A0A1G2E2I1</accession>
<organism evidence="1 2">
    <name type="scientific">Candidatus Lloydbacteria bacterium RIFOXYC12_FULL_46_25</name>
    <dbReference type="NCBI Taxonomy" id="1798670"/>
    <lineage>
        <taxon>Bacteria</taxon>
        <taxon>Candidatus Lloydiibacteriota</taxon>
    </lineage>
</organism>
<gene>
    <name evidence="1" type="ORF">A2494_02550</name>
</gene>
<dbReference type="EMBL" id="MHLU01000057">
    <property type="protein sequence ID" value="OGZ19358.1"/>
    <property type="molecule type" value="Genomic_DNA"/>
</dbReference>
<dbReference type="Proteomes" id="UP000178106">
    <property type="component" value="Unassembled WGS sequence"/>
</dbReference>
<reference evidence="1 2" key="1">
    <citation type="journal article" date="2016" name="Nat. Commun.">
        <title>Thousands of microbial genomes shed light on interconnected biogeochemical processes in an aquifer system.</title>
        <authorList>
            <person name="Anantharaman K."/>
            <person name="Brown C.T."/>
            <person name="Hug L.A."/>
            <person name="Sharon I."/>
            <person name="Castelle C.J."/>
            <person name="Probst A.J."/>
            <person name="Thomas B.C."/>
            <person name="Singh A."/>
            <person name="Wilkins M.J."/>
            <person name="Karaoz U."/>
            <person name="Brodie E.L."/>
            <person name="Williams K.H."/>
            <person name="Hubbard S.S."/>
            <person name="Banfield J.F."/>
        </authorList>
    </citation>
    <scope>NUCLEOTIDE SEQUENCE [LARGE SCALE GENOMIC DNA]</scope>
</reference>
<proteinExistence type="predicted"/>
<sequence length="77" mass="8445">MKEEHDLGVDFNHEGEGKVVDVHVTSVDGVIQHAPVFEGGSIGSYENSGYETDTIDMPKVLAEIRARYGLPGDREDE</sequence>
<protein>
    <submittedName>
        <fullName evidence="1">Uncharacterized protein</fullName>
    </submittedName>
</protein>
<evidence type="ECO:0000313" key="1">
    <source>
        <dbReference type="EMBL" id="OGZ19358.1"/>
    </source>
</evidence>
<dbReference type="AlphaFoldDB" id="A0A1G2E2I1"/>
<name>A0A1G2E2I1_9BACT</name>